<gene>
    <name evidence="1" type="ORF">SS50377_10709</name>
</gene>
<name>V6LWK0_9EUKA</name>
<evidence type="ECO:0000313" key="1">
    <source>
        <dbReference type="EMBL" id="EST49017.1"/>
    </source>
</evidence>
<dbReference type="EMBL" id="KI545966">
    <property type="protein sequence ID" value="EST49017.1"/>
    <property type="molecule type" value="Genomic_DNA"/>
</dbReference>
<proteinExistence type="predicted"/>
<reference evidence="1" key="1">
    <citation type="journal article" date="2014" name="PLoS Genet.">
        <title>The Genome of Spironucleus salmonicida Highlights a Fish Pathogen Adapted to Fluctuating Environments.</title>
        <authorList>
            <person name="Xu F."/>
            <person name="Jerlstrom-Hultqvist J."/>
            <person name="Einarsson E."/>
            <person name="Astvaldsson A."/>
            <person name="Svard S.G."/>
            <person name="Andersson J.O."/>
        </authorList>
    </citation>
    <scope>NUCLEOTIDE SEQUENCE</scope>
</reference>
<dbReference type="AlphaFoldDB" id="V6LWK0"/>
<organism evidence="1">
    <name type="scientific">Spironucleus salmonicida</name>
    <dbReference type="NCBI Taxonomy" id="348837"/>
    <lineage>
        <taxon>Eukaryota</taxon>
        <taxon>Metamonada</taxon>
        <taxon>Diplomonadida</taxon>
        <taxon>Hexamitidae</taxon>
        <taxon>Hexamitinae</taxon>
        <taxon>Spironucleus</taxon>
    </lineage>
</organism>
<protein>
    <submittedName>
        <fullName evidence="1">Uncharacterized protein</fullName>
    </submittedName>
</protein>
<accession>V6LWK0</accession>
<sequence length="193" mass="21927">MKSRCWARATLGIKNASSTVSKPEAQRTLFTAWNMNPSKRLAQVTRIDRWFLEGTEGTLGQHTISSASKKQFFQLGKNAQFNVSGGDDPQQMLSGGSCFTSVNSIETYAVDGYLELTFSDLRLTSWIVPLVVLQHTLQWEDPQSAAALQIYFILKSGSQQYDNIIRQSIKLYQIKIQFQFMFYHSILLNTIKQ</sequence>